<dbReference type="STRING" id="1165861.A0A0L0UWU7"/>
<feature type="domain" description="Malonyl-CoA:ACP transacylase (MAT)" evidence="6">
    <location>
        <begin position="143"/>
        <end position="587"/>
    </location>
</feature>
<dbReference type="InterPro" id="IPR001227">
    <property type="entry name" value="Ac_transferase_dom_sf"/>
</dbReference>
<name>A0A0L0UWU7_9BASI</name>
<comment type="catalytic activity">
    <reaction evidence="4">
        <text>holo-[ACP] + malonyl-CoA = malonyl-[ACP] + CoA</text>
        <dbReference type="Rhea" id="RHEA:41792"/>
        <dbReference type="Rhea" id="RHEA-COMP:9623"/>
        <dbReference type="Rhea" id="RHEA-COMP:9685"/>
        <dbReference type="ChEBI" id="CHEBI:57287"/>
        <dbReference type="ChEBI" id="CHEBI:57384"/>
        <dbReference type="ChEBI" id="CHEBI:64479"/>
        <dbReference type="ChEBI" id="CHEBI:78449"/>
        <dbReference type="EC" id="2.3.1.39"/>
    </reaction>
</comment>
<keyword evidence="3" id="KW-0012">Acyltransferase</keyword>
<dbReference type="GO" id="GO:0006633">
    <property type="term" value="P:fatty acid biosynthetic process"/>
    <property type="evidence" value="ECO:0007669"/>
    <property type="project" value="TreeGrafter"/>
</dbReference>
<evidence type="ECO:0000259" key="6">
    <source>
        <dbReference type="SMART" id="SM00827"/>
    </source>
</evidence>
<comment type="caution">
    <text evidence="7">The sequence shown here is derived from an EMBL/GenBank/DDBJ whole genome shotgun (WGS) entry which is preliminary data.</text>
</comment>
<evidence type="ECO:0000313" key="7">
    <source>
        <dbReference type="EMBL" id="KNE91224.1"/>
    </source>
</evidence>
<accession>A0A0L0UWU7</accession>
<feature type="region of interest" description="Disordered" evidence="5">
    <location>
        <begin position="454"/>
        <end position="482"/>
    </location>
</feature>
<dbReference type="PANTHER" id="PTHR42681:SF1">
    <property type="entry name" value="MALONYL-COA-ACYL CARRIER PROTEIN TRANSACYLASE, MITOCHONDRIAL"/>
    <property type="match status" value="1"/>
</dbReference>
<proteinExistence type="predicted"/>
<keyword evidence="8" id="KW-1185">Reference proteome</keyword>
<dbReference type="OrthoDB" id="1929172at2759"/>
<feature type="compositionally biased region" description="Polar residues" evidence="5">
    <location>
        <begin position="114"/>
        <end position="132"/>
    </location>
</feature>
<keyword evidence="2" id="KW-0808">Transferase</keyword>
<feature type="compositionally biased region" description="Basic and acidic residues" evidence="5">
    <location>
        <begin position="64"/>
        <end position="80"/>
    </location>
</feature>
<dbReference type="EC" id="2.3.1.39" evidence="1"/>
<reference evidence="8" key="1">
    <citation type="submission" date="2014-03" db="EMBL/GenBank/DDBJ databases">
        <title>The Genome Sequence of Puccinia striiformis f. sp. tritici PST-78.</title>
        <authorList>
            <consortium name="The Broad Institute Genome Sequencing Platform"/>
            <person name="Cuomo C."/>
            <person name="Hulbert S."/>
            <person name="Chen X."/>
            <person name="Walker B."/>
            <person name="Young S.K."/>
            <person name="Zeng Q."/>
            <person name="Gargeya S."/>
            <person name="Fitzgerald M."/>
            <person name="Haas B."/>
            <person name="Abouelleil A."/>
            <person name="Alvarado L."/>
            <person name="Arachchi H.M."/>
            <person name="Berlin A.M."/>
            <person name="Chapman S.B."/>
            <person name="Goldberg J."/>
            <person name="Griggs A."/>
            <person name="Gujja S."/>
            <person name="Hansen M."/>
            <person name="Howarth C."/>
            <person name="Imamovic A."/>
            <person name="Larimer J."/>
            <person name="McCowan C."/>
            <person name="Montmayeur A."/>
            <person name="Murphy C."/>
            <person name="Neiman D."/>
            <person name="Pearson M."/>
            <person name="Priest M."/>
            <person name="Roberts A."/>
            <person name="Saif S."/>
            <person name="Shea T."/>
            <person name="Sisk P."/>
            <person name="Sykes S."/>
            <person name="Wortman J."/>
            <person name="Nusbaum C."/>
            <person name="Birren B."/>
        </authorList>
    </citation>
    <scope>NUCLEOTIDE SEQUENCE [LARGE SCALE GENOMIC DNA]</scope>
    <source>
        <strain evidence="8">race PST-78</strain>
    </source>
</reference>
<dbReference type="InterPro" id="IPR016035">
    <property type="entry name" value="Acyl_Trfase/lysoPLipase"/>
</dbReference>
<sequence length="598" mass="66594">MCRLGLIRRLSLASTATTTTRGIYRLNHSRAGRTEEDDYDYPTSTSHPQEPTNRFITEPSYINRYRDPSRHDSYQPIDHHQPHKFRIRPTATQSPPSRPASAANSPARKARLSMEQSWLSPSTTCHHQPIQPTTVPPTSMAICFPGSSSQYLGMGSFLLHSAEFRNVWTEAMSHLEDFEPWMASLNLVDRFQELGYSTDQATLLGSTPPSPSPHCLQKNLKDIVFKGPQNLLSKCSNAQPGILITSIGYLRTLQVEGKKMPIKSMTKVYAGHSSGEYTACVASNVIDFKEGIFLTKLYGILSERSMALAGLQPSSSMSNDPSNNQNDHHKAQMSALLINEKYQSKLGIKTYDYQELISIIDRFNHNNQDKGAHDHHQVEIASFNSSNQIVLSGTRVGVLAACSELNELEIANRAADLPCSSPFHSAFMKPASQGMKIGLESIRFRVPETPILITRNLPSTSPPTESTSQFTPTTRLQKRRRRTGIRGEEEVIETVYITEQDQLADLKTHLYRSICRPVWWTETVNQLLSSSSPSSSSVEGEKNTQLVFVGPGKALHNLCKKQIAFNAAHHPADPVHLTPDVVGSRSLATMEDFKSLIH</sequence>
<evidence type="ECO:0000256" key="2">
    <source>
        <dbReference type="ARBA" id="ARBA00022679"/>
    </source>
</evidence>
<dbReference type="AlphaFoldDB" id="A0A0L0UWU7"/>
<dbReference type="PANTHER" id="PTHR42681">
    <property type="entry name" value="MALONYL-COA-ACYL CARRIER PROTEIN TRANSACYLASE, MITOCHONDRIAL"/>
    <property type="match status" value="1"/>
</dbReference>
<dbReference type="GO" id="GO:0005739">
    <property type="term" value="C:mitochondrion"/>
    <property type="evidence" value="ECO:0007669"/>
    <property type="project" value="TreeGrafter"/>
</dbReference>
<gene>
    <name evidence="7" type="ORF">PSTG_15352</name>
</gene>
<evidence type="ECO:0000256" key="4">
    <source>
        <dbReference type="ARBA" id="ARBA00048462"/>
    </source>
</evidence>
<organism evidence="7 8">
    <name type="scientific">Puccinia striiformis f. sp. tritici PST-78</name>
    <dbReference type="NCBI Taxonomy" id="1165861"/>
    <lineage>
        <taxon>Eukaryota</taxon>
        <taxon>Fungi</taxon>
        <taxon>Dikarya</taxon>
        <taxon>Basidiomycota</taxon>
        <taxon>Pucciniomycotina</taxon>
        <taxon>Pucciniomycetes</taxon>
        <taxon>Pucciniales</taxon>
        <taxon>Pucciniaceae</taxon>
        <taxon>Puccinia</taxon>
    </lineage>
</organism>
<protein>
    <recommendedName>
        <fullName evidence="1">[acyl-carrier-protein] S-malonyltransferase</fullName>
        <ecNumber evidence="1">2.3.1.39</ecNumber>
    </recommendedName>
</protein>
<dbReference type="Proteomes" id="UP000054564">
    <property type="component" value="Unassembled WGS sequence"/>
</dbReference>
<dbReference type="InterPro" id="IPR014043">
    <property type="entry name" value="Acyl_transferase_dom"/>
</dbReference>
<feature type="compositionally biased region" description="Polar residues" evidence="5">
    <location>
        <begin position="42"/>
        <end position="55"/>
    </location>
</feature>
<evidence type="ECO:0000256" key="1">
    <source>
        <dbReference type="ARBA" id="ARBA00013258"/>
    </source>
</evidence>
<dbReference type="Gene3D" id="3.40.366.10">
    <property type="entry name" value="Malonyl-Coenzyme A Acyl Carrier Protein, domain 2"/>
    <property type="match status" value="2"/>
</dbReference>
<dbReference type="GO" id="GO:0004314">
    <property type="term" value="F:[acyl-carrier-protein] S-malonyltransferase activity"/>
    <property type="evidence" value="ECO:0007669"/>
    <property type="project" value="UniProtKB-EC"/>
</dbReference>
<dbReference type="SUPFAM" id="SSF55048">
    <property type="entry name" value="Probable ACP-binding domain of malonyl-CoA ACP transacylase"/>
    <property type="match status" value="1"/>
</dbReference>
<evidence type="ECO:0000313" key="8">
    <source>
        <dbReference type="Proteomes" id="UP000054564"/>
    </source>
</evidence>
<dbReference type="Gene3D" id="3.30.70.250">
    <property type="entry name" value="Malonyl-CoA ACP transacylase, ACP-binding"/>
    <property type="match status" value="1"/>
</dbReference>
<feature type="compositionally biased region" description="Low complexity" evidence="5">
    <location>
        <begin position="88"/>
        <end position="107"/>
    </location>
</feature>
<dbReference type="SMART" id="SM00827">
    <property type="entry name" value="PKS_AT"/>
    <property type="match status" value="1"/>
</dbReference>
<feature type="compositionally biased region" description="Low complexity" evidence="5">
    <location>
        <begin position="458"/>
        <end position="474"/>
    </location>
</feature>
<dbReference type="Pfam" id="PF00698">
    <property type="entry name" value="Acyl_transf_1"/>
    <property type="match status" value="1"/>
</dbReference>
<dbReference type="InterPro" id="IPR050858">
    <property type="entry name" value="Mal-CoA-ACP_Trans/PKS_FabD"/>
</dbReference>
<dbReference type="InterPro" id="IPR016036">
    <property type="entry name" value="Malonyl_transacylase_ACP-bd"/>
</dbReference>
<evidence type="ECO:0000256" key="3">
    <source>
        <dbReference type="ARBA" id="ARBA00023315"/>
    </source>
</evidence>
<dbReference type="SUPFAM" id="SSF52151">
    <property type="entry name" value="FabD/lysophospholipase-like"/>
    <property type="match status" value="1"/>
</dbReference>
<dbReference type="EMBL" id="AJIL01000214">
    <property type="protein sequence ID" value="KNE91224.1"/>
    <property type="molecule type" value="Genomic_DNA"/>
</dbReference>
<feature type="region of interest" description="Disordered" evidence="5">
    <location>
        <begin position="24"/>
        <end position="132"/>
    </location>
</feature>
<evidence type="ECO:0000256" key="5">
    <source>
        <dbReference type="SAM" id="MobiDB-lite"/>
    </source>
</evidence>